<proteinExistence type="predicted"/>
<reference evidence="2 3" key="1">
    <citation type="submission" date="2019-01" db="EMBL/GenBank/DDBJ databases">
        <title>Genomes sequencing and comparative genomics of infectious freshwater microsporidia, Cucumispora dikerogammari and Thelohania contejeani.</title>
        <authorList>
            <person name="Cormier A."/>
            <person name="Giraud I."/>
            <person name="Wattier R."/>
            <person name="Teixeira M."/>
            <person name="Grandjean F."/>
            <person name="Rigaud T."/>
            <person name="Cordaux R."/>
        </authorList>
    </citation>
    <scope>NUCLEOTIDE SEQUENCE [LARGE SCALE GENOMIC DNA]</scope>
    <source>
        <strain evidence="2">T1</strain>
        <tissue evidence="2">Spores</tissue>
    </source>
</reference>
<sequence length="194" mass="22134">MLNLTINREYGHSLKATWIDVKKAFDSVDHEYLMAYIFKLGLLKWITCFLKEIISKWNLEVKAGLKTIFSKKIERGILQGDSLSPLLFVLCIDPLSRRLNERYPKVVVHAEEASHATNHLLFIDNPKLLSKDSIVMGSMVEEAESFFTAIGLEINRDKSATNDPLCKETARLRNDAGVYKYLGIIENRCSNIAR</sequence>
<dbReference type="Pfam" id="PF00078">
    <property type="entry name" value="RVT_1"/>
    <property type="match status" value="1"/>
</dbReference>
<dbReference type="PANTHER" id="PTHR35450:SF2">
    <property type="entry name" value="REVERSE TRANSCRIPTASE DOMAIN-CONTAINING PROTEIN"/>
    <property type="match status" value="1"/>
</dbReference>
<protein>
    <submittedName>
        <fullName evidence="2">Retrovirus-related Pol polyprotein from type-1 retrotransposable element R2</fullName>
    </submittedName>
</protein>
<dbReference type="PANTHER" id="PTHR35450">
    <property type="entry name" value="REVERSE TRANSCRIPTASE DOMAIN-CONTAINING PROTEIN"/>
    <property type="match status" value="1"/>
</dbReference>
<organism evidence="2 3">
    <name type="scientific">Astathelohania contejeani</name>
    <dbReference type="NCBI Taxonomy" id="164912"/>
    <lineage>
        <taxon>Eukaryota</taxon>
        <taxon>Fungi</taxon>
        <taxon>Fungi incertae sedis</taxon>
        <taxon>Microsporidia</taxon>
        <taxon>Astathelohaniidae</taxon>
        <taxon>Astathelohania</taxon>
    </lineage>
</organism>
<evidence type="ECO:0000259" key="1">
    <source>
        <dbReference type="PROSITE" id="PS50878"/>
    </source>
</evidence>
<dbReference type="InterPro" id="IPR043502">
    <property type="entry name" value="DNA/RNA_pol_sf"/>
</dbReference>
<evidence type="ECO:0000313" key="3">
    <source>
        <dbReference type="Proteomes" id="UP001516464"/>
    </source>
</evidence>
<dbReference type="InterPro" id="IPR000477">
    <property type="entry name" value="RT_dom"/>
</dbReference>
<dbReference type="PROSITE" id="PS50878">
    <property type="entry name" value="RT_POL"/>
    <property type="match status" value="1"/>
</dbReference>
<accession>A0ABQ7I155</accession>
<comment type="caution">
    <text evidence="2">The sequence shown here is derived from an EMBL/GenBank/DDBJ whole genome shotgun (WGS) entry which is preliminary data.</text>
</comment>
<feature type="domain" description="Reverse transcriptase" evidence="1">
    <location>
        <begin position="1"/>
        <end position="186"/>
    </location>
</feature>
<dbReference type="SUPFAM" id="SSF56672">
    <property type="entry name" value="DNA/RNA polymerases"/>
    <property type="match status" value="1"/>
</dbReference>
<dbReference type="Proteomes" id="UP001516464">
    <property type="component" value="Unassembled WGS sequence"/>
</dbReference>
<evidence type="ECO:0000313" key="2">
    <source>
        <dbReference type="EMBL" id="KAF7684153.1"/>
    </source>
</evidence>
<gene>
    <name evidence="2" type="primary">PO23_1</name>
    <name evidence="2" type="ORF">TCON_0652</name>
</gene>
<dbReference type="EMBL" id="SBIQ01000026">
    <property type="protein sequence ID" value="KAF7684153.1"/>
    <property type="molecule type" value="Genomic_DNA"/>
</dbReference>
<keyword evidence="3" id="KW-1185">Reference proteome</keyword>
<name>A0ABQ7I155_9MICR</name>